<comment type="similarity">
    <text evidence="1 6">Belongs to the universal ribosomal protein uS9 family.</text>
</comment>
<accession>A0AAD9WED8</accession>
<dbReference type="InterPro" id="IPR023035">
    <property type="entry name" value="Ribosomal_uS9_bac/plastid"/>
</dbReference>
<dbReference type="PANTHER" id="PTHR21569:SF1">
    <property type="entry name" value="SMALL RIBOSOMAL SUBUNIT PROTEIN US9M"/>
    <property type="match status" value="1"/>
</dbReference>
<dbReference type="NCBIfam" id="NF001099">
    <property type="entry name" value="PRK00132.1"/>
    <property type="match status" value="1"/>
</dbReference>
<protein>
    <recommendedName>
        <fullName evidence="4">Small ribosomal subunit protein uS9m</fullName>
    </recommendedName>
    <alternativeName>
        <fullName evidence="5">37S ribosomal protein S9, mitochondrial</fullName>
    </alternativeName>
</protein>
<dbReference type="GO" id="GO:0005763">
    <property type="term" value="C:mitochondrial small ribosomal subunit"/>
    <property type="evidence" value="ECO:0007669"/>
    <property type="project" value="TreeGrafter"/>
</dbReference>
<keyword evidence="3 6" id="KW-0687">Ribonucleoprotein</keyword>
<evidence type="ECO:0000256" key="3">
    <source>
        <dbReference type="ARBA" id="ARBA00023274"/>
    </source>
</evidence>
<evidence type="ECO:0000313" key="9">
    <source>
        <dbReference type="Proteomes" id="UP001285354"/>
    </source>
</evidence>
<feature type="compositionally biased region" description="Basic residues" evidence="7">
    <location>
        <begin position="299"/>
        <end position="318"/>
    </location>
</feature>
<dbReference type="AlphaFoldDB" id="A0AAD9WED8"/>
<dbReference type="InterPro" id="IPR000754">
    <property type="entry name" value="Ribosomal_uS9"/>
</dbReference>
<dbReference type="InterPro" id="IPR020574">
    <property type="entry name" value="Ribosomal_uS9_CS"/>
</dbReference>
<evidence type="ECO:0000256" key="7">
    <source>
        <dbReference type="SAM" id="MobiDB-lite"/>
    </source>
</evidence>
<evidence type="ECO:0000256" key="1">
    <source>
        <dbReference type="ARBA" id="ARBA00005251"/>
    </source>
</evidence>
<dbReference type="SUPFAM" id="SSF54211">
    <property type="entry name" value="Ribosomal protein S5 domain 2-like"/>
    <property type="match status" value="1"/>
</dbReference>
<dbReference type="EMBL" id="JAUBYV010000002">
    <property type="protein sequence ID" value="KAK2628607.1"/>
    <property type="molecule type" value="Genomic_DNA"/>
</dbReference>
<dbReference type="FunFam" id="3.30.230.10:FF:000001">
    <property type="entry name" value="30S ribosomal protein S9"/>
    <property type="match status" value="1"/>
</dbReference>
<dbReference type="GO" id="GO:0006412">
    <property type="term" value="P:translation"/>
    <property type="evidence" value="ECO:0007669"/>
    <property type="project" value="InterPro"/>
</dbReference>
<dbReference type="GO" id="GO:0003735">
    <property type="term" value="F:structural constituent of ribosome"/>
    <property type="evidence" value="ECO:0007669"/>
    <property type="project" value="InterPro"/>
</dbReference>
<dbReference type="InterPro" id="IPR014721">
    <property type="entry name" value="Ribsml_uS5_D2-typ_fold_subgr"/>
</dbReference>
<dbReference type="InterPro" id="IPR020568">
    <property type="entry name" value="Ribosomal_Su5_D2-typ_SF"/>
</dbReference>
<feature type="region of interest" description="Disordered" evidence="7">
    <location>
        <begin position="297"/>
        <end position="318"/>
    </location>
</feature>
<dbReference type="Gene3D" id="3.30.230.10">
    <property type="match status" value="1"/>
</dbReference>
<evidence type="ECO:0000256" key="2">
    <source>
        <dbReference type="ARBA" id="ARBA00022980"/>
    </source>
</evidence>
<proteinExistence type="inferred from homology"/>
<sequence>MRIAWLPAGLREGLRHANSTRNAPPNHTIRKIAPKTSARFSTTRFQSSIAAPEIKFDEKDAEGEEEGKIFFARLIPSSPSYFTAQPIFTDDLLILQSLINKHSSLPTLKAGEGPRVAWRSLTEYRNMTGESIKAAKYHKIVEMLQRLNSIHPSLQPRDVKMALKEYKRDINPFQNAKTLPPVDNLGRTLGAGRRKSSTARAWIVEGTGEVLINGKTLAEAFGRIHDRESAIWALKATDRMSKYNVWALVEGGGTTGQAEALTLAVGKALLAQEPALKPALRRGTDRYTAGCMTRDPRRVERKKPGHVKARKMPTWVKR</sequence>
<comment type="caution">
    <text evidence="8">The sequence shown here is derived from an EMBL/GenBank/DDBJ whole genome shotgun (WGS) entry which is preliminary data.</text>
</comment>
<dbReference type="PROSITE" id="PS00360">
    <property type="entry name" value="RIBOSOMAL_S9"/>
    <property type="match status" value="1"/>
</dbReference>
<evidence type="ECO:0000256" key="4">
    <source>
        <dbReference type="ARBA" id="ARBA00039318"/>
    </source>
</evidence>
<dbReference type="Proteomes" id="UP001285354">
    <property type="component" value="Unassembled WGS sequence"/>
</dbReference>
<keyword evidence="2 6" id="KW-0689">Ribosomal protein</keyword>
<dbReference type="PANTHER" id="PTHR21569">
    <property type="entry name" value="RIBOSOMAL PROTEIN S9"/>
    <property type="match status" value="1"/>
</dbReference>
<dbReference type="GO" id="GO:0003723">
    <property type="term" value="F:RNA binding"/>
    <property type="evidence" value="ECO:0007669"/>
    <property type="project" value="TreeGrafter"/>
</dbReference>
<keyword evidence="9" id="KW-1185">Reference proteome</keyword>
<evidence type="ECO:0000256" key="5">
    <source>
        <dbReference type="ARBA" id="ARBA00042623"/>
    </source>
</evidence>
<dbReference type="Pfam" id="PF00380">
    <property type="entry name" value="Ribosomal_S9"/>
    <property type="match status" value="1"/>
</dbReference>
<evidence type="ECO:0000256" key="6">
    <source>
        <dbReference type="RuleBase" id="RU003815"/>
    </source>
</evidence>
<gene>
    <name evidence="8" type="ORF">QTJ16_001710</name>
</gene>
<reference evidence="8" key="1">
    <citation type="submission" date="2023-06" db="EMBL/GenBank/DDBJ databases">
        <title>Draft genome of Marssonina rosae.</title>
        <authorList>
            <person name="Cheng Q."/>
        </authorList>
    </citation>
    <scope>NUCLEOTIDE SEQUENCE</scope>
    <source>
        <strain evidence="8">R4</strain>
    </source>
</reference>
<evidence type="ECO:0000313" key="8">
    <source>
        <dbReference type="EMBL" id="KAK2628607.1"/>
    </source>
</evidence>
<organism evidence="8 9">
    <name type="scientific">Diplocarpon rosae</name>
    <dbReference type="NCBI Taxonomy" id="946125"/>
    <lineage>
        <taxon>Eukaryota</taxon>
        <taxon>Fungi</taxon>
        <taxon>Dikarya</taxon>
        <taxon>Ascomycota</taxon>
        <taxon>Pezizomycotina</taxon>
        <taxon>Leotiomycetes</taxon>
        <taxon>Helotiales</taxon>
        <taxon>Drepanopezizaceae</taxon>
        <taxon>Diplocarpon</taxon>
    </lineage>
</organism>
<name>A0AAD9WED8_9HELO</name>